<dbReference type="AlphaFoldDB" id="A0A179I1T4"/>
<dbReference type="Proteomes" id="UP000243081">
    <property type="component" value="Unassembled WGS sequence"/>
</dbReference>
<dbReference type="InterPro" id="IPR011709">
    <property type="entry name" value="DEAD-box_helicase_OB_fold"/>
</dbReference>
<dbReference type="EMBL" id="LUKN01004029">
    <property type="protein sequence ID" value="OAQ96637.1"/>
    <property type="molecule type" value="Genomic_DNA"/>
</dbReference>
<sequence>MVTLAMICNETKSIFKAEPGFRIASDHIRRGWKCQGSDHLALLTAWDYFMRAREISSGDRAHMLRQWCEDHFLDMDVLERIVMSHWRFVNQLKKDQHFNSSSLKLQMARSKFPLVLKALATAFCTDLAVVRKADDIYLTVYAGVEAMVEPSSAAIQSHSEWVVYNRLQRTGERVLLEVVSPVNVEWLVDLPYLTPDRAAKTYGGKGLRFPHIQESIDRAKARLSDAASSKASKPGSSGN</sequence>
<name>A0A179I1T4_CORDF</name>
<keyword evidence="4" id="KW-1185">Reference proteome</keyword>
<organism evidence="3 4">
    <name type="scientific">Cordyceps confragosa</name>
    <name type="common">Lecanicillium lecanii</name>
    <dbReference type="NCBI Taxonomy" id="2714763"/>
    <lineage>
        <taxon>Eukaryota</taxon>
        <taxon>Fungi</taxon>
        <taxon>Dikarya</taxon>
        <taxon>Ascomycota</taxon>
        <taxon>Pezizomycotina</taxon>
        <taxon>Sordariomycetes</taxon>
        <taxon>Hypocreomycetidae</taxon>
        <taxon>Hypocreales</taxon>
        <taxon>Cordycipitaceae</taxon>
        <taxon>Akanthomyces</taxon>
    </lineage>
</organism>
<dbReference type="OrthoDB" id="10253254at2759"/>
<gene>
    <name evidence="3" type="ORF">LLEC1_03868</name>
</gene>
<accession>A0A179I1T4</accession>
<protein>
    <recommendedName>
        <fullName evidence="2">DEAD-box helicase OB fold domain-containing protein</fullName>
    </recommendedName>
</protein>
<dbReference type="Pfam" id="PF07717">
    <property type="entry name" value="OB_NTP_bind"/>
    <property type="match status" value="1"/>
</dbReference>
<comment type="caution">
    <text evidence="3">The sequence shown here is derived from an EMBL/GenBank/DDBJ whole genome shotgun (WGS) entry which is preliminary data.</text>
</comment>
<reference evidence="3 4" key="1">
    <citation type="submission" date="2016-03" db="EMBL/GenBank/DDBJ databases">
        <title>Fine-scale spatial genetic structure of a fungal parasite of coffee scale insects.</title>
        <authorList>
            <person name="Jackson D."/>
            <person name="Zemenick K.A."/>
            <person name="Malloure B."/>
            <person name="Quandt C.A."/>
            <person name="James T.Y."/>
        </authorList>
    </citation>
    <scope>NUCLEOTIDE SEQUENCE [LARGE SCALE GENOMIC DNA]</scope>
    <source>
        <strain evidence="3 4">UM487</strain>
    </source>
</reference>
<evidence type="ECO:0000259" key="2">
    <source>
        <dbReference type="Pfam" id="PF07717"/>
    </source>
</evidence>
<evidence type="ECO:0000256" key="1">
    <source>
        <dbReference type="SAM" id="MobiDB-lite"/>
    </source>
</evidence>
<evidence type="ECO:0000313" key="4">
    <source>
        <dbReference type="Proteomes" id="UP000243081"/>
    </source>
</evidence>
<feature type="region of interest" description="Disordered" evidence="1">
    <location>
        <begin position="220"/>
        <end position="239"/>
    </location>
</feature>
<proteinExistence type="predicted"/>
<feature type="domain" description="DEAD-box helicase OB fold" evidence="2">
    <location>
        <begin position="116"/>
        <end position="189"/>
    </location>
</feature>
<evidence type="ECO:0000313" key="3">
    <source>
        <dbReference type="EMBL" id="OAQ96637.1"/>
    </source>
</evidence>
<feature type="compositionally biased region" description="Low complexity" evidence="1">
    <location>
        <begin position="224"/>
        <end position="239"/>
    </location>
</feature>